<feature type="compositionally biased region" description="Basic and acidic residues" evidence="1">
    <location>
        <begin position="228"/>
        <end position="259"/>
    </location>
</feature>
<sequence>MAGATGVNCIISSRCAHDFLPQPTELSTATESSFRERLDCRPELGETSYGSRHNHRLSVAPRLSSGAPPPFSFRMPHLYSERHNRVSAMTCNMCISPPPLSLNCWGLSSQSKLLPSRLPSILSISSSSSSSSSSLSLSSAPLSIALLTVGSSPDSNLFSNCVLLSDSDFFTDLDALLFGIVPGRTDLRWSGDLWRSDFGRYSSSSPSSSSSFSSSPSSSSQSLVCNRRRSDDENGYGDRDDVDDDNRLVDAEDGKDVQRRTRIRKISNGVRFRISSSSTRSSSSSWPSSSFSSSSTSSSSSSSSVGMRTIRCFRDDDSPFPDRMSEKDLQRLGRGLGPGRDLQFSSWTVQMMDQAGRAGGGSRKRDLKEDTGGPSGGSKGGDGDGGGDGGGGGGGGGDGDEADDHIYLLPVVTLAFAALHFGYCVAIWIKDDGFDFDFFRTGLGLLGLLVVTACKLNRRTGVDAYILGLGSSVGVMVWTGERCCVKRELTPSGIVAVFAALMSAIFSVGLYHSV</sequence>
<feature type="compositionally biased region" description="Low complexity" evidence="1">
    <location>
        <begin position="275"/>
        <end position="304"/>
    </location>
</feature>
<comment type="caution">
    <text evidence="3">The sequence shown here is derived from an EMBL/GenBank/DDBJ whole genome shotgun (WGS) entry which is preliminary data.</text>
</comment>
<reference evidence="3 4" key="1">
    <citation type="journal article" date="2018" name="Cell">
        <title>The Chara Genome: Secondary Complexity and Implications for Plant Terrestrialization.</title>
        <authorList>
            <person name="Nishiyama T."/>
            <person name="Sakayama H."/>
            <person name="Vries J.D."/>
            <person name="Buschmann H."/>
            <person name="Saint-Marcoux D."/>
            <person name="Ullrich K.K."/>
            <person name="Haas F.B."/>
            <person name="Vanderstraeten L."/>
            <person name="Becker D."/>
            <person name="Lang D."/>
            <person name="Vosolsobe S."/>
            <person name="Rombauts S."/>
            <person name="Wilhelmsson P.K.I."/>
            <person name="Janitza P."/>
            <person name="Kern R."/>
            <person name="Heyl A."/>
            <person name="Rumpler F."/>
            <person name="Villalobos L.I.A.C."/>
            <person name="Clay J.M."/>
            <person name="Skokan R."/>
            <person name="Toyoda A."/>
            <person name="Suzuki Y."/>
            <person name="Kagoshima H."/>
            <person name="Schijlen E."/>
            <person name="Tajeshwar N."/>
            <person name="Catarino B."/>
            <person name="Hetherington A.J."/>
            <person name="Saltykova A."/>
            <person name="Bonnot C."/>
            <person name="Breuninger H."/>
            <person name="Symeonidi A."/>
            <person name="Radhakrishnan G.V."/>
            <person name="Van Nieuwerburgh F."/>
            <person name="Deforce D."/>
            <person name="Chang C."/>
            <person name="Karol K.G."/>
            <person name="Hedrich R."/>
            <person name="Ulvskov P."/>
            <person name="Glockner G."/>
            <person name="Delwiche C.F."/>
            <person name="Petrasek J."/>
            <person name="Van de Peer Y."/>
            <person name="Friml J."/>
            <person name="Beilby M."/>
            <person name="Dolan L."/>
            <person name="Kohara Y."/>
            <person name="Sugano S."/>
            <person name="Fujiyama A."/>
            <person name="Delaux P.-M."/>
            <person name="Quint M."/>
            <person name="TheiBen G."/>
            <person name="Hagemann M."/>
            <person name="Harholt J."/>
            <person name="Dunand C."/>
            <person name="Zachgo S."/>
            <person name="Langdale J."/>
            <person name="Maumus F."/>
            <person name="Straeten D.V.D."/>
            <person name="Gould S.B."/>
            <person name="Rensing S.A."/>
        </authorList>
    </citation>
    <scope>NUCLEOTIDE SEQUENCE [LARGE SCALE GENOMIC DNA]</scope>
    <source>
        <strain evidence="3 4">S276</strain>
    </source>
</reference>
<feature type="transmembrane region" description="Helical" evidence="2">
    <location>
        <begin position="441"/>
        <end position="458"/>
    </location>
</feature>
<dbReference type="EMBL" id="BFEA01000386">
    <property type="protein sequence ID" value="GBG81762.1"/>
    <property type="molecule type" value="Genomic_DNA"/>
</dbReference>
<accession>A0A388LHR7</accession>
<dbReference type="Proteomes" id="UP000265515">
    <property type="component" value="Unassembled WGS sequence"/>
</dbReference>
<gene>
    <name evidence="3" type="ORF">CBR_g33940</name>
</gene>
<proteinExistence type="predicted"/>
<feature type="region of interest" description="Disordered" evidence="1">
    <location>
        <begin position="201"/>
        <end position="262"/>
    </location>
</feature>
<name>A0A388LHR7_CHABU</name>
<protein>
    <submittedName>
        <fullName evidence="3">Uncharacterized protein</fullName>
    </submittedName>
</protein>
<keyword evidence="4" id="KW-1185">Reference proteome</keyword>
<evidence type="ECO:0000313" key="4">
    <source>
        <dbReference type="Proteomes" id="UP000265515"/>
    </source>
</evidence>
<dbReference type="Gramene" id="GBG81762">
    <property type="protein sequence ID" value="GBG81762"/>
    <property type="gene ID" value="CBR_g33940"/>
</dbReference>
<keyword evidence="2" id="KW-1133">Transmembrane helix</keyword>
<evidence type="ECO:0000256" key="1">
    <source>
        <dbReference type="SAM" id="MobiDB-lite"/>
    </source>
</evidence>
<feature type="region of interest" description="Disordered" evidence="1">
    <location>
        <begin position="274"/>
        <end position="306"/>
    </location>
</feature>
<organism evidence="3 4">
    <name type="scientific">Chara braunii</name>
    <name type="common">Braun's stonewort</name>
    <dbReference type="NCBI Taxonomy" id="69332"/>
    <lineage>
        <taxon>Eukaryota</taxon>
        <taxon>Viridiplantae</taxon>
        <taxon>Streptophyta</taxon>
        <taxon>Charophyceae</taxon>
        <taxon>Charales</taxon>
        <taxon>Characeae</taxon>
        <taxon>Chara</taxon>
    </lineage>
</organism>
<evidence type="ECO:0000313" key="3">
    <source>
        <dbReference type="EMBL" id="GBG81762.1"/>
    </source>
</evidence>
<feature type="transmembrane region" description="Helical" evidence="2">
    <location>
        <begin position="492"/>
        <end position="511"/>
    </location>
</feature>
<keyword evidence="2" id="KW-0472">Membrane</keyword>
<feature type="compositionally biased region" description="Gly residues" evidence="1">
    <location>
        <begin position="373"/>
        <end position="397"/>
    </location>
</feature>
<dbReference type="OrthoDB" id="1907255at2759"/>
<feature type="compositionally biased region" description="Low complexity" evidence="1">
    <location>
        <begin position="202"/>
        <end position="222"/>
    </location>
</feature>
<dbReference type="AlphaFoldDB" id="A0A388LHR7"/>
<feature type="transmembrane region" description="Helical" evidence="2">
    <location>
        <begin position="407"/>
        <end position="429"/>
    </location>
</feature>
<keyword evidence="2" id="KW-0812">Transmembrane</keyword>
<evidence type="ECO:0000256" key="2">
    <source>
        <dbReference type="SAM" id="Phobius"/>
    </source>
</evidence>
<feature type="region of interest" description="Disordered" evidence="1">
    <location>
        <begin position="355"/>
        <end position="397"/>
    </location>
</feature>